<sequence>MAPETGAQGADDMGVVRSLGRWAGLCLALGLWGACSPSGGGTVRASRDNVAPDGCAPATCSQAMVACGRTPDGCGGFIDCGDCQAGTCTHGRCVAPPVPAEPKKDPSGPISTCTPGCKPNESCVDDRCVCQRATCATLGLKCGTADDGCGGVLQCGACVPACRPDEMECCGACIPKSDGRCPENVHCPSRSNPPATR</sequence>
<protein>
    <submittedName>
        <fullName evidence="1">Uncharacterized protein</fullName>
    </submittedName>
</protein>
<proteinExistence type="predicted"/>
<accession>A0A7X4YGV7</accession>
<gene>
    <name evidence="1" type="ORF">GTZ93_35180</name>
</gene>
<reference evidence="1 2" key="1">
    <citation type="submission" date="2020-01" db="EMBL/GenBank/DDBJ databases">
        <title>The draft genome sequence of Corallococcus exiguus DSM 14696.</title>
        <authorList>
            <person name="Zhang X."/>
            <person name="Zhu H."/>
        </authorList>
    </citation>
    <scope>NUCLEOTIDE SEQUENCE [LARGE SCALE GENOMIC DNA]</scope>
    <source>
        <strain evidence="1 2">DSM 14696</strain>
    </source>
</reference>
<keyword evidence="2" id="KW-1185">Reference proteome</keyword>
<name>A0A7X4YGV7_9BACT</name>
<evidence type="ECO:0000313" key="1">
    <source>
        <dbReference type="EMBL" id="NBC45055.1"/>
    </source>
</evidence>
<organism evidence="1 2">
    <name type="scientific">Corallococcus exiguus</name>
    <dbReference type="NCBI Taxonomy" id="83462"/>
    <lineage>
        <taxon>Bacteria</taxon>
        <taxon>Pseudomonadati</taxon>
        <taxon>Myxococcota</taxon>
        <taxon>Myxococcia</taxon>
        <taxon>Myxococcales</taxon>
        <taxon>Cystobacterineae</taxon>
        <taxon>Myxococcaceae</taxon>
        <taxon>Corallococcus</taxon>
    </lineage>
</organism>
<comment type="caution">
    <text evidence="1">The sequence shown here is derived from an EMBL/GenBank/DDBJ whole genome shotgun (WGS) entry which is preliminary data.</text>
</comment>
<evidence type="ECO:0000313" key="2">
    <source>
        <dbReference type="Proteomes" id="UP000537825"/>
    </source>
</evidence>
<dbReference type="RefSeq" id="WP_139921476.1">
    <property type="nucleotide sequence ID" value="NZ_JAAAPK010000012.1"/>
</dbReference>
<dbReference type="AlphaFoldDB" id="A0A7X4YGV7"/>
<dbReference type="Proteomes" id="UP000537825">
    <property type="component" value="Unassembled WGS sequence"/>
</dbReference>
<dbReference type="EMBL" id="JAAAPK010000012">
    <property type="protein sequence ID" value="NBC45055.1"/>
    <property type="molecule type" value="Genomic_DNA"/>
</dbReference>